<dbReference type="EMBL" id="CM020619">
    <property type="protein sequence ID" value="KAK1866379.1"/>
    <property type="molecule type" value="Genomic_DNA"/>
</dbReference>
<reference evidence="1" key="1">
    <citation type="submission" date="2019-11" db="EMBL/GenBank/DDBJ databases">
        <title>Nori genome reveals adaptations in red seaweeds to the harsh intertidal environment.</title>
        <authorList>
            <person name="Wang D."/>
            <person name="Mao Y."/>
        </authorList>
    </citation>
    <scope>NUCLEOTIDE SEQUENCE</scope>
    <source>
        <tissue evidence="1">Gametophyte</tissue>
    </source>
</reference>
<evidence type="ECO:0000313" key="1">
    <source>
        <dbReference type="EMBL" id="KAK1866379.1"/>
    </source>
</evidence>
<organism evidence="1 2">
    <name type="scientific">Pyropia yezoensis</name>
    <name type="common">Susabi-nori</name>
    <name type="synonym">Porphyra yezoensis</name>
    <dbReference type="NCBI Taxonomy" id="2788"/>
    <lineage>
        <taxon>Eukaryota</taxon>
        <taxon>Rhodophyta</taxon>
        <taxon>Bangiophyceae</taxon>
        <taxon>Bangiales</taxon>
        <taxon>Bangiaceae</taxon>
        <taxon>Pyropia</taxon>
    </lineage>
</organism>
<keyword evidence="2" id="KW-1185">Reference proteome</keyword>
<sequence>MQEVQAAGSLAAGRASPSAHLLGRRWAPETPLSHVSSPTGLSVQGGHGVEKQLPQLTVSAYGGGRGDGGGAAYGLTPAAGVAASTPVPVGPVPSGTKQSVRLLVPAEKYPDFNFVGRILGPRGATLKALERETSCKIMIRGRGSIRRDKEAEVRGKPGWAHCFSDPLHVIIEADAADEAAATRALNRAKEAVELFMAPRGAFPSDIPQPGMLGCQTSYGGASAPSIKTLVASTGGTPVPISTGVGSGGFMSQDFYGGAFSDYGRSAEARGWSSPTEVLSAPAPQTDNQDGQPAA</sequence>
<proteinExistence type="predicted"/>
<protein>
    <submittedName>
        <fullName evidence="1">Uncharacterized protein</fullName>
    </submittedName>
</protein>
<name>A0ACC3C8V9_PYRYE</name>
<comment type="caution">
    <text evidence="1">The sequence shown here is derived from an EMBL/GenBank/DDBJ whole genome shotgun (WGS) entry which is preliminary data.</text>
</comment>
<dbReference type="Proteomes" id="UP000798662">
    <property type="component" value="Chromosome 2"/>
</dbReference>
<gene>
    <name evidence="1" type="ORF">I4F81_008899</name>
</gene>
<accession>A0ACC3C8V9</accession>
<evidence type="ECO:0000313" key="2">
    <source>
        <dbReference type="Proteomes" id="UP000798662"/>
    </source>
</evidence>